<dbReference type="AlphaFoldDB" id="A0A0F9JPZ1"/>
<proteinExistence type="predicted"/>
<protein>
    <submittedName>
        <fullName evidence="1">Uncharacterized protein</fullName>
    </submittedName>
</protein>
<gene>
    <name evidence="1" type="ORF">LCGC14_1500820</name>
</gene>
<dbReference type="EMBL" id="LAZR01010888">
    <property type="protein sequence ID" value="KKM64491.1"/>
    <property type="molecule type" value="Genomic_DNA"/>
</dbReference>
<evidence type="ECO:0000313" key="1">
    <source>
        <dbReference type="EMBL" id="KKM64491.1"/>
    </source>
</evidence>
<sequence>MFNADLPLIRHSEDNLEDAKEHLRSLHGDYMDVAKPTILRLAWCLDEIDHLKVKNEKLLFFATTLAHYPCAAPKRKAWRPANCMECGPCKSRYWEEGNG</sequence>
<organism evidence="1">
    <name type="scientific">marine sediment metagenome</name>
    <dbReference type="NCBI Taxonomy" id="412755"/>
    <lineage>
        <taxon>unclassified sequences</taxon>
        <taxon>metagenomes</taxon>
        <taxon>ecological metagenomes</taxon>
    </lineage>
</organism>
<comment type="caution">
    <text evidence="1">The sequence shown here is derived from an EMBL/GenBank/DDBJ whole genome shotgun (WGS) entry which is preliminary data.</text>
</comment>
<reference evidence="1" key="1">
    <citation type="journal article" date="2015" name="Nature">
        <title>Complex archaea that bridge the gap between prokaryotes and eukaryotes.</title>
        <authorList>
            <person name="Spang A."/>
            <person name="Saw J.H."/>
            <person name="Jorgensen S.L."/>
            <person name="Zaremba-Niedzwiedzka K."/>
            <person name="Martijn J."/>
            <person name="Lind A.E."/>
            <person name="van Eijk R."/>
            <person name="Schleper C."/>
            <person name="Guy L."/>
            <person name="Ettema T.J."/>
        </authorList>
    </citation>
    <scope>NUCLEOTIDE SEQUENCE</scope>
</reference>
<accession>A0A0F9JPZ1</accession>
<name>A0A0F9JPZ1_9ZZZZ</name>